<sequence>MGATIKSIAAGLQSTGSTLNPVYEFFTEMRHLVSRPRLAYSKSIETRADQQYRSVTLCSAP</sequence>
<proteinExistence type="predicted"/>
<protein>
    <submittedName>
        <fullName evidence="1">Uncharacterized protein</fullName>
    </submittedName>
</protein>
<dbReference type="AlphaFoldDB" id="A0A1S7QP42"/>
<organism evidence="1 2">
    <name type="scientific">Agrobacterium deltaense Zutra 3/1</name>
    <dbReference type="NCBI Taxonomy" id="1183427"/>
    <lineage>
        <taxon>Bacteria</taxon>
        <taxon>Pseudomonadati</taxon>
        <taxon>Pseudomonadota</taxon>
        <taxon>Alphaproteobacteria</taxon>
        <taxon>Hyphomicrobiales</taxon>
        <taxon>Rhizobiaceae</taxon>
        <taxon>Rhizobium/Agrobacterium group</taxon>
        <taxon>Agrobacterium</taxon>
    </lineage>
</organism>
<evidence type="ECO:0000313" key="2">
    <source>
        <dbReference type="Proteomes" id="UP000191987"/>
    </source>
</evidence>
<accession>A0A1S7QP42</accession>
<gene>
    <name evidence="1" type="ORF">AGR7C_Lc10051</name>
</gene>
<dbReference type="Proteomes" id="UP000191987">
    <property type="component" value="Unassembled WGS sequence"/>
</dbReference>
<evidence type="ECO:0000313" key="1">
    <source>
        <dbReference type="EMBL" id="CUX39615.1"/>
    </source>
</evidence>
<dbReference type="EMBL" id="FBWG01000027">
    <property type="protein sequence ID" value="CUX39615.1"/>
    <property type="molecule type" value="Genomic_DNA"/>
</dbReference>
<reference evidence="1 2" key="1">
    <citation type="submission" date="2016-01" db="EMBL/GenBank/DDBJ databases">
        <authorList>
            <person name="Oliw E.H."/>
        </authorList>
    </citation>
    <scope>NUCLEOTIDE SEQUENCE [LARGE SCALE GENOMIC DNA]</scope>
    <source>
        <strain evidence="1 2">Zutra 3-1</strain>
    </source>
</reference>
<name>A0A1S7QP42_9HYPH</name>